<dbReference type="PROSITE" id="PS50157">
    <property type="entry name" value="ZINC_FINGER_C2H2_2"/>
    <property type="match status" value="2"/>
</dbReference>
<evidence type="ECO:0000313" key="12">
    <source>
        <dbReference type="Proteomes" id="UP000887574"/>
    </source>
</evidence>
<keyword evidence="12" id="KW-1185">Reference proteome</keyword>
<name>A0A915CT26_9BILA</name>
<dbReference type="PANTHER" id="PTHR45944">
    <property type="entry name" value="SCHNURRI, ISOFORM F"/>
    <property type="match status" value="1"/>
</dbReference>
<feature type="domain" description="C2H2-type" evidence="11">
    <location>
        <begin position="1112"/>
        <end position="1141"/>
    </location>
</feature>
<dbReference type="Proteomes" id="UP000887574">
    <property type="component" value="Unplaced"/>
</dbReference>
<dbReference type="SUPFAM" id="SSF57667">
    <property type="entry name" value="beta-beta-alpha zinc fingers"/>
    <property type="match status" value="2"/>
</dbReference>
<keyword evidence="7" id="KW-0804">Transcription</keyword>
<keyword evidence="8" id="KW-0539">Nucleus</keyword>
<organism evidence="12 13">
    <name type="scientific">Ditylenchus dipsaci</name>
    <dbReference type="NCBI Taxonomy" id="166011"/>
    <lineage>
        <taxon>Eukaryota</taxon>
        <taxon>Metazoa</taxon>
        <taxon>Ecdysozoa</taxon>
        <taxon>Nematoda</taxon>
        <taxon>Chromadorea</taxon>
        <taxon>Rhabditida</taxon>
        <taxon>Tylenchina</taxon>
        <taxon>Tylenchomorpha</taxon>
        <taxon>Sphaerularioidea</taxon>
        <taxon>Anguinidae</taxon>
        <taxon>Anguininae</taxon>
        <taxon>Ditylenchus</taxon>
    </lineage>
</organism>
<reference evidence="13" key="1">
    <citation type="submission" date="2022-11" db="UniProtKB">
        <authorList>
            <consortium name="WormBaseParasite"/>
        </authorList>
    </citation>
    <scope>IDENTIFICATION</scope>
</reference>
<accession>A0A915CT26</accession>
<feature type="region of interest" description="Disordered" evidence="10">
    <location>
        <begin position="1717"/>
        <end position="1736"/>
    </location>
</feature>
<feature type="compositionally biased region" description="Low complexity" evidence="10">
    <location>
        <begin position="548"/>
        <end position="558"/>
    </location>
</feature>
<dbReference type="GO" id="GO:0008270">
    <property type="term" value="F:zinc ion binding"/>
    <property type="evidence" value="ECO:0007669"/>
    <property type="project" value="UniProtKB-KW"/>
</dbReference>
<dbReference type="GO" id="GO:0005634">
    <property type="term" value="C:nucleus"/>
    <property type="evidence" value="ECO:0007669"/>
    <property type="project" value="UniProtKB-SubCell"/>
</dbReference>
<feature type="region of interest" description="Disordered" evidence="10">
    <location>
        <begin position="608"/>
        <end position="655"/>
    </location>
</feature>
<proteinExistence type="predicted"/>
<sequence length="1757" mass="194069">MNNNHLMQQLASANSSTPNLNGQANGEQPNQDLRSLAIQQQLIAAIQQNQMSASLLNQQQHNITNAIPSQSNASAATLSTLYQQLIAQQLQQQQAQHQQTVSQPAASAAALPQQFNTSLHLQNPASSSSSYFSSPTLLFFLQPSQSTTAASWRSCSICTHTSTSHQSQLITLSNRRWSRSDGIEWWRQPPFGSSTGQLLTPQNQAIQQQQQQQQLLNLVQLLQNPNTATLYAYHNYLQQQQQSVQQTSPQQAQLNLLNQLLGIGNIASPQIGHLGTSLLNHSQSSPQIGSGQTEESKALLEQILQRHAREQQQQQQQAALLAASSASHTTPTRVCNPSAQNSHSTNEAQENASVTPTNDFSRIHEPSNPAGTSQAFETNTGLPPTSRQASSDRLLTSAESVQDHISRLISENEAIVEPNPVLLKKRPYHRQSTSNSITSQCSEMGQRDSPGLPQHQQLRNPTTRSQSLHEASMLGTIRLAGGSLSTGQPIIRHPYSNANSMNCSYCELKFPNQAGLEAHESRCQKNEPQHKKGIEKQHSQPQFRNLPSTTSQSQSTTHEQLLMQIQQQKLLAQQQQHQSNIAALVGGGMGVAPDVIINGAGNCGRSSVPIGAGSTSRTAQDNLTEPSVTHQHILSASSSSKSNSDSPTPAENRHPLKKRLLDAVARETESCSSAVVDVVMDENAESSNKVAKMDPSPSTANLQLLQQAILQRQQLQLDDQRNAFASKINLEELKKLPAELQNFALLQQVVAAQQQQQHYLASQQQQDPEPSTSQQINCEEAVASTSTVNNAAIRETHQTREADQRPCPKGMRDAIFIAISCVESKNSSRMPYLLTLSENLADELRGEDTASRSTPYRNRMRNITSDTFVCLNKPKPMITEQRNGNISMYSNSWPQVVDFKNGIQECCLYTTACKDSNGLRTTHSSFWALLNNHNTHSNPPEEVLQPIIEEVTPPKLAIEGCDNNMSQIHANNATNVDHQLAYPKQEEQTEPGASALNILTQQEEEAEKPELDELKLANKEGNFVRFRDIVSVEPEKKQNPAIELPLTTLRRQPSNASSKMIKSARLPPTLDAYMLSILLGNLYEEQRRLMSTCKKPSMLKKHLKSHTNIRPYTCISCSFSFKTKGNLTKHLFSKAHRRRLADNKGFPAIESAEYQMMGSTNSDDDDDENEDGRLIVVDEEEEEENNEQEEGQIMPGQEFFDDPSIMKLSVMESRFVNDEYDLKNDDDEYESCSENGDEVDEIIFRDSPPPCSDAITYKRFGQENILVERSTHTPPTLWMLYDQEEEKLPNHWPKAEVDRCCHSAPPVALCSPDSSRRTRRLSTVKPIASSSHNLTCIDKDIPEVGQPAINPYLLSDISPPASVDNIQCTNNTQQLIANFIPAAKPIVQQSHVSSSNMLQGVTSSDLSMDLNFLHNTQPQLAALINAAVARNGFNPVQNFIGGSKNGFAVTSALSSGAFEADHKMGSAFSAPLVSNQSHATSINDQHSFVHPGQLSGKPDINSMEAFLANELQEFACDMCDRKFRKESDLHLHTQTHLIEQQQNARSRTFQCPECKTHLKSKVLLVKHLENMHNSHVDDAATDAKLIGTSSSSGQVMECGTPASALLTNPSSATTNNFRNFVACQTFEIQKPREDSKNGHVLGNVDIADCDAARNSLLNILTKLRSDRQISTSSSSSIHHNMYNVSNSSLECREQLSNVSPGPQNGYSIKIGINDTAQRQSNVTPRSIASTYQKPSTPLAHGLKRKVREIPQKTEILQ</sequence>
<dbReference type="InterPro" id="IPR036236">
    <property type="entry name" value="Znf_C2H2_sf"/>
</dbReference>
<keyword evidence="3" id="KW-0677">Repeat</keyword>
<keyword evidence="5" id="KW-0862">Zinc</keyword>
<evidence type="ECO:0000256" key="8">
    <source>
        <dbReference type="ARBA" id="ARBA00023242"/>
    </source>
</evidence>
<dbReference type="PANTHER" id="PTHR45944:SF2">
    <property type="entry name" value="SCHNURRI, ISOFORM F"/>
    <property type="match status" value="1"/>
</dbReference>
<dbReference type="Gene3D" id="3.30.160.60">
    <property type="entry name" value="Classic Zinc Finger"/>
    <property type="match status" value="2"/>
</dbReference>
<dbReference type="GO" id="GO:0000981">
    <property type="term" value="F:DNA-binding transcription factor activity, RNA polymerase II-specific"/>
    <property type="evidence" value="ECO:0007669"/>
    <property type="project" value="TreeGrafter"/>
</dbReference>
<evidence type="ECO:0000256" key="3">
    <source>
        <dbReference type="ARBA" id="ARBA00022737"/>
    </source>
</evidence>
<feature type="compositionally biased region" description="Polar residues" evidence="10">
    <location>
        <begin position="454"/>
        <end position="467"/>
    </location>
</feature>
<keyword evidence="2" id="KW-0479">Metal-binding</keyword>
<feature type="compositionally biased region" description="Polar residues" evidence="10">
    <location>
        <begin position="328"/>
        <end position="360"/>
    </location>
</feature>
<feature type="compositionally biased region" description="Polar residues" evidence="10">
    <location>
        <begin position="1717"/>
        <end position="1735"/>
    </location>
</feature>
<dbReference type="SMART" id="SM00355">
    <property type="entry name" value="ZnF_C2H2"/>
    <property type="match status" value="4"/>
</dbReference>
<dbReference type="InterPro" id="IPR051969">
    <property type="entry name" value="Zinc-finger_DNA-bd_regulators"/>
</dbReference>
<keyword evidence="6" id="KW-0805">Transcription regulation</keyword>
<evidence type="ECO:0000256" key="4">
    <source>
        <dbReference type="ARBA" id="ARBA00022771"/>
    </source>
</evidence>
<dbReference type="PROSITE" id="PS00028">
    <property type="entry name" value="ZINC_FINGER_C2H2_1"/>
    <property type="match status" value="3"/>
</dbReference>
<feature type="region of interest" description="Disordered" evidence="10">
    <location>
        <begin position="441"/>
        <end position="467"/>
    </location>
</feature>
<feature type="compositionally biased region" description="Polar residues" evidence="10">
    <location>
        <begin position="369"/>
        <end position="398"/>
    </location>
</feature>
<evidence type="ECO:0000256" key="9">
    <source>
        <dbReference type="PROSITE-ProRule" id="PRU00042"/>
    </source>
</evidence>
<feature type="region of interest" description="Disordered" evidence="10">
    <location>
        <begin position="519"/>
        <end position="558"/>
    </location>
</feature>
<feature type="compositionally biased region" description="Polar residues" evidence="10">
    <location>
        <begin position="613"/>
        <end position="634"/>
    </location>
</feature>
<feature type="region of interest" description="Disordered" evidence="10">
    <location>
        <begin position="307"/>
        <end position="398"/>
    </location>
</feature>
<evidence type="ECO:0000313" key="13">
    <source>
        <dbReference type="WBParaSite" id="jg12138"/>
    </source>
</evidence>
<dbReference type="InterPro" id="IPR013087">
    <property type="entry name" value="Znf_C2H2_type"/>
</dbReference>
<feature type="domain" description="C2H2-type" evidence="11">
    <location>
        <begin position="1514"/>
        <end position="1541"/>
    </location>
</feature>
<keyword evidence="4 9" id="KW-0863">Zinc-finger</keyword>
<feature type="compositionally biased region" description="Low complexity" evidence="10">
    <location>
        <begin position="311"/>
        <end position="327"/>
    </location>
</feature>
<dbReference type="GO" id="GO:0000978">
    <property type="term" value="F:RNA polymerase II cis-regulatory region sequence-specific DNA binding"/>
    <property type="evidence" value="ECO:0007669"/>
    <property type="project" value="TreeGrafter"/>
</dbReference>
<evidence type="ECO:0000256" key="6">
    <source>
        <dbReference type="ARBA" id="ARBA00023015"/>
    </source>
</evidence>
<dbReference type="WBParaSite" id="jg12138">
    <property type="protein sequence ID" value="jg12138"/>
    <property type="gene ID" value="jg12138"/>
</dbReference>
<evidence type="ECO:0000256" key="5">
    <source>
        <dbReference type="ARBA" id="ARBA00022833"/>
    </source>
</evidence>
<evidence type="ECO:0000256" key="10">
    <source>
        <dbReference type="SAM" id="MobiDB-lite"/>
    </source>
</evidence>
<protein>
    <submittedName>
        <fullName evidence="13">C2H2-type domain-containing protein</fullName>
    </submittedName>
</protein>
<feature type="compositionally biased region" description="Basic and acidic residues" evidence="10">
    <location>
        <begin position="519"/>
        <end position="538"/>
    </location>
</feature>
<evidence type="ECO:0000256" key="2">
    <source>
        <dbReference type="ARBA" id="ARBA00022723"/>
    </source>
</evidence>
<feature type="compositionally biased region" description="Low complexity" evidence="10">
    <location>
        <begin position="635"/>
        <end position="646"/>
    </location>
</feature>
<evidence type="ECO:0000256" key="1">
    <source>
        <dbReference type="ARBA" id="ARBA00004123"/>
    </source>
</evidence>
<feature type="region of interest" description="Disordered" evidence="10">
    <location>
        <begin position="1"/>
        <end position="29"/>
    </location>
</feature>
<comment type="subcellular location">
    <subcellularLocation>
        <location evidence="1">Nucleus</location>
    </subcellularLocation>
</comment>
<evidence type="ECO:0000259" key="11">
    <source>
        <dbReference type="PROSITE" id="PS50157"/>
    </source>
</evidence>
<evidence type="ECO:0000256" key="7">
    <source>
        <dbReference type="ARBA" id="ARBA00023163"/>
    </source>
</evidence>